<dbReference type="EMBL" id="CBFW010000267">
    <property type="protein sequence ID" value="CDC75010.1"/>
    <property type="molecule type" value="Genomic_DNA"/>
</dbReference>
<name>R6TSA0_9BACT</name>
<accession>R6TSA0</accession>
<comment type="caution">
    <text evidence="1">The sequence shown here is derived from an EMBL/GenBank/DDBJ whole genome shotgun (WGS) entry which is preliminary data.</text>
</comment>
<sequence length="154" mass="16906">MHYRHFNIDQLIAGFKPRDGQVSEAGEGEARFIRLVSAAADIYIGISHARGRSSVFVRVTVEEHGSVCPGDHFPIPVEPFAEADPYFLTGIRVSESDTVPSGAVFAEIEQGLSSVFRFAAGQDTAFNDDRRIASQREFRIAVRNRDAVVPARVG</sequence>
<evidence type="ECO:0000313" key="1">
    <source>
        <dbReference type="EMBL" id="CDC75010.1"/>
    </source>
</evidence>
<proteinExistence type="predicted"/>
<dbReference type="AlphaFoldDB" id="R6TSA0"/>
<reference evidence="1" key="1">
    <citation type="submission" date="2012-11" db="EMBL/GenBank/DDBJ databases">
        <title>Dependencies among metagenomic species, viruses, plasmids and units of genetic variation.</title>
        <authorList>
            <person name="Nielsen H.B."/>
            <person name="Almeida M."/>
            <person name="Juncker A.S."/>
            <person name="Rasmussen S."/>
            <person name="Li J."/>
            <person name="Sunagawa S."/>
            <person name="Plichta D."/>
            <person name="Gautier L."/>
            <person name="Le Chatelier E."/>
            <person name="Peletier E."/>
            <person name="Bonde I."/>
            <person name="Nielsen T."/>
            <person name="Manichanh C."/>
            <person name="Arumugam M."/>
            <person name="Batto J."/>
            <person name="Santos M.B.Q.D."/>
            <person name="Blom N."/>
            <person name="Borruel N."/>
            <person name="Burgdorf K.S."/>
            <person name="Boumezbeur F."/>
            <person name="Casellas F."/>
            <person name="Dore J."/>
            <person name="Guarner F."/>
            <person name="Hansen T."/>
            <person name="Hildebrand F."/>
            <person name="Kaas R.S."/>
            <person name="Kennedy S."/>
            <person name="Kristiansen K."/>
            <person name="Kultima J.R."/>
            <person name="Leonard P."/>
            <person name="Levenez F."/>
            <person name="Lund O."/>
            <person name="Moumen B."/>
            <person name="Le Paslier D."/>
            <person name="Pons N."/>
            <person name="Pedersen O."/>
            <person name="Prifti E."/>
            <person name="Qin J."/>
            <person name="Raes J."/>
            <person name="Tap J."/>
            <person name="Tims S."/>
            <person name="Ussery D.W."/>
            <person name="Yamada T."/>
            <person name="MetaHit consortium"/>
            <person name="Renault P."/>
            <person name="Sicheritz-Ponten T."/>
            <person name="Bork P."/>
            <person name="Wang J."/>
            <person name="Brunak S."/>
            <person name="Ehrlich S.D."/>
        </authorList>
    </citation>
    <scope>NUCLEOTIDE SEQUENCE [LARGE SCALE GENOMIC DNA]</scope>
</reference>
<protein>
    <submittedName>
        <fullName evidence="1">Uncharacterized protein</fullName>
    </submittedName>
</protein>
<evidence type="ECO:0000313" key="2">
    <source>
        <dbReference type="Proteomes" id="UP000017938"/>
    </source>
</evidence>
<gene>
    <name evidence="1" type="ORF">BN580_01717</name>
</gene>
<dbReference type="Proteomes" id="UP000017938">
    <property type="component" value="Unassembled WGS sequence"/>
</dbReference>
<organism evidence="1 2">
    <name type="scientific">Candidatus Colimorpha enterica</name>
    <dbReference type="NCBI Taxonomy" id="3083063"/>
    <lineage>
        <taxon>Bacteria</taxon>
        <taxon>Pseudomonadati</taxon>
        <taxon>Bacteroidota</taxon>
        <taxon>Bacteroidia</taxon>
        <taxon>Bacteroidales</taxon>
        <taxon>Candidatus Colimorpha</taxon>
    </lineage>
</organism>